<reference evidence="6 7" key="1">
    <citation type="submission" date="2020-04" db="EMBL/GenBank/DDBJ databases">
        <title>Plant Genome Project.</title>
        <authorList>
            <person name="Zhang R.-G."/>
        </authorList>
    </citation>
    <scope>NUCLEOTIDE SEQUENCE [LARGE SCALE GENOMIC DNA]</scope>
    <source>
        <strain evidence="6">YNK0</strain>
        <tissue evidence="6">Leaf</tissue>
    </source>
</reference>
<dbReference type="OrthoDB" id="10255522at2759"/>
<dbReference type="InterPro" id="IPR011684">
    <property type="entry name" value="NAB"/>
</dbReference>
<dbReference type="PANTHER" id="PTHR32258">
    <property type="entry name" value="PROTEIN NETWORKED 4A"/>
    <property type="match status" value="1"/>
</dbReference>
<evidence type="ECO:0000256" key="1">
    <source>
        <dbReference type="ARBA" id="ARBA00023054"/>
    </source>
</evidence>
<name>A0A834Z794_TETSI</name>
<feature type="coiled-coil region" evidence="3">
    <location>
        <begin position="1214"/>
        <end position="1360"/>
    </location>
</feature>
<protein>
    <recommendedName>
        <fullName evidence="5">NAB domain-containing protein</fullName>
    </recommendedName>
</protein>
<organism evidence="6 7">
    <name type="scientific">Tetracentron sinense</name>
    <name type="common">Spur-leaf</name>
    <dbReference type="NCBI Taxonomy" id="13715"/>
    <lineage>
        <taxon>Eukaryota</taxon>
        <taxon>Viridiplantae</taxon>
        <taxon>Streptophyta</taxon>
        <taxon>Embryophyta</taxon>
        <taxon>Tracheophyta</taxon>
        <taxon>Spermatophyta</taxon>
        <taxon>Magnoliopsida</taxon>
        <taxon>Trochodendrales</taxon>
        <taxon>Trochodendraceae</taxon>
        <taxon>Tetracentron</taxon>
    </lineage>
</organism>
<keyword evidence="7" id="KW-1185">Reference proteome</keyword>
<evidence type="ECO:0000256" key="4">
    <source>
        <dbReference type="SAM" id="MobiDB-lite"/>
    </source>
</evidence>
<dbReference type="InterPro" id="IPR051861">
    <property type="entry name" value="NET_actin-binding_domain"/>
</dbReference>
<feature type="compositionally biased region" description="Basic and acidic residues" evidence="4">
    <location>
        <begin position="1766"/>
        <end position="1776"/>
    </location>
</feature>
<feature type="coiled-coil region" evidence="3">
    <location>
        <begin position="558"/>
        <end position="648"/>
    </location>
</feature>
<evidence type="ECO:0000313" key="7">
    <source>
        <dbReference type="Proteomes" id="UP000655225"/>
    </source>
</evidence>
<dbReference type="Proteomes" id="UP000655225">
    <property type="component" value="Unassembled WGS sequence"/>
</dbReference>
<accession>A0A834Z794</accession>
<feature type="region of interest" description="Disordered" evidence="4">
    <location>
        <begin position="1754"/>
        <end position="1791"/>
    </location>
</feature>
<dbReference type="Pfam" id="PF07765">
    <property type="entry name" value="KIP1"/>
    <property type="match status" value="1"/>
</dbReference>
<feature type="region of interest" description="Disordered" evidence="4">
    <location>
        <begin position="114"/>
        <end position="133"/>
    </location>
</feature>
<feature type="domain" description="NAB" evidence="5">
    <location>
        <begin position="13"/>
        <end position="93"/>
    </location>
</feature>
<comment type="caution">
    <text evidence="6">The sequence shown here is derived from an EMBL/GenBank/DDBJ whole genome shotgun (WGS) entry which is preliminary data.</text>
</comment>
<dbReference type="GO" id="GO:0005886">
    <property type="term" value="C:plasma membrane"/>
    <property type="evidence" value="ECO:0007669"/>
    <property type="project" value="TreeGrafter"/>
</dbReference>
<dbReference type="EMBL" id="JABCRI010000008">
    <property type="protein sequence ID" value="KAF8401735.1"/>
    <property type="molecule type" value="Genomic_DNA"/>
</dbReference>
<dbReference type="GO" id="GO:0051015">
    <property type="term" value="F:actin filament binding"/>
    <property type="evidence" value="ECO:0007669"/>
    <property type="project" value="TreeGrafter"/>
</dbReference>
<keyword evidence="1 3" id="KW-0175">Coiled coil</keyword>
<gene>
    <name evidence="6" type="ORF">HHK36_012681</name>
</gene>
<sequence length="1862" mass="214330">MATLTHAESRRLYSWWWDSHISPKNSKWLQENLTDMDAKVKAMIKLIEEDADSFARRAEMYYKKRPELMKLVEEFYRAYRALAERYDHATGELRQAHRTMAEAFPNRLPFVLADDSPSGSTTEAEPSTPKMPHPIRSLFNPDDLHKDALGLLSSHFHAVNRNGAYTQESDSVRSKKGMKQLNDMFGSGEVASHHVKFEEGKVRKRLNFDKAEEEEQNLKDGVSQLSRENPNLETWVLSESEGAGKAETKVQTLNEALAKLEVEKEAGLLQYQQNLERLSNLETEVSRAQEDAKGFNDRASKSEIEVQALKAALTKLEGEREADLLQYQQCLDRISNLEKTISQAEEDARKHDKRTSKSEIEAQILKQTLTRLEAEKEVGLLQYKQCLETISNLENKILCAEEDTKRLNERADRAESKVETLKQALTVLTEEKEAVALRYQQCLEKISDLETEISRTQEEAKRLNDEKMMGVAKLNSAEEQCLLLERSNKSLKSEVDNLVQKTGMQNQELSEKQQEWERLRICMQEDRLRFAHAETTLQTLQKLHSQSQEEQRALALELQHGIQMLKDMELRNQDLEDDIRRIKEENKSLNELNLSSAMSMNNLQDEIFSIREIKRKLEEDIELRVDQRNALQQEIYCLKEEINDLNRKHRAILEQVDSVGLKPESLGSSVKYLQDENSKLKEICQKDRDEKVALLGKLEILDKLLDKNVLLENTLSDVNAELEGLREKVKALEESWQALLGEKSTLVAQKANLVSQLEIIAENMKKVSEKNTLLENSLCEANVELEKLREKSKSLEESSQMLDNEKSGLLVERDTLVSQLDSILRRLKDLERRYTTLEENYFGLEKEKESTVRQVEELWVSLDVEKQERASFTQSNEARLVGMENQIILLQEEGRWRKKEFEEELDNAMNAQVEIFILQKCIREMEEKNLSLLIESQKYSKVSKLTKKLISELERENMEQQVEVKSLLGQIEKLRTGIHLVLKALEIDPDYGCDDKIEQDHILLQHVLGNIEDTKSSLLKTQDQKMQLVVEKSILVTLLGQLKLEVADVVADRNTLDQEFKIRTEQMSVLQIEKHDLLEMNGKLRLEVREGDNREEVLKAEMENQHAKLMDLQESYLVLRKESSEVFEENRFLMEEFSDLKEEICTLEAENSVILGEAIALRNLSLIFKSFSTEKAMELKGLNEDLNCLRGVNSGLEKRVRMLGDRFEMVQMENSHLKESVGKLENEMDRVRNIRDELNYRIEIGKDLLNQKEMELSEAERMVKATQAEKSELHRNVEGLKRRYDEAKVISEDLEKQILELSEVNKRQNNEIGCLCEANMRFESELGELHEKYEELKTREENLSCELQERSNEVELWEAEAATFYSDLQLSSIREGLLEEKVCELTGACERFEEESTSKSVDIEYMKERVCILESENGGLKAQLAAYFPVIVSLRDSITSLEHHALSQTNMAYNQEARDADLVVHLHDNSCQGLSEDQSAVVPDAVSDLQVLQTRIKAVEKAVLEMDRHVMQESLNSNIKLEAAIKQMEELKSKRSLHREIDVQTSMDIVMQLEDELRDDISKDLKLQRTEPEISKTRNAFLMKDIPLDQVSDYSSFAVSRRKNGEGDDQILELWKAAEQDCSFDPTANKAQQLASASTENDIVYRMEVIGQKSESPSSKSLVEKELGVDKLEISRKVTEPHQERNKRKILDRLVSDSQKLTNLQITVQDLKKKTEISANSQKTKGTEYDTVKAQLQEVEEAIMQLADINGKLTKSVEESPSSSDGKAEAGEDSGKVRRRRVSERARRGSEKIGRLQLEVQKIQFVLLRLGDEKESKGKSRINERGTKIILQDYLYSSGRTNHQKRKKDPFCACVRPPTKGD</sequence>
<dbReference type="PANTHER" id="PTHR32258:SF6">
    <property type="entry name" value="PROTEIN NETWORKED 1A"/>
    <property type="match status" value="1"/>
</dbReference>
<evidence type="ECO:0000313" key="6">
    <source>
        <dbReference type="EMBL" id="KAF8401735.1"/>
    </source>
</evidence>
<feature type="coiled-coil region" evidence="3">
    <location>
        <begin position="785"/>
        <end position="847"/>
    </location>
</feature>
<feature type="coiled-coil region" evidence="3">
    <location>
        <begin position="701"/>
        <end position="742"/>
    </location>
</feature>
<evidence type="ECO:0000259" key="5">
    <source>
        <dbReference type="PROSITE" id="PS51774"/>
    </source>
</evidence>
<evidence type="ECO:0000256" key="3">
    <source>
        <dbReference type="SAM" id="Coils"/>
    </source>
</evidence>
<comment type="similarity">
    <text evidence="2">Belongs to the NET family.</text>
</comment>
<feature type="coiled-coil region" evidence="3">
    <location>
        <begin position="208"/>
        <end position="501"/>
    </location>
</feature>
<dbReference type="PROSITE" id="PS51774">
    <property type="entry name" value="NAB"/>
    <property type="match status" value="1"/>
</dbReference>
<evidence type="ECO:0000256" key="2">
    <source>
        <dbReference type="ARBA" id="ARBA00038006"/>
    </source>
</evidence>
<proteinExistence type="inferred from homology"/>
<feature type="coiled-coil region" evidence="3">
    <location>
        <begin position="1511"/>
        <end position="1541"/>
    </location>
</feature>
<dbReference type="OMA" id="ERSNHMQ"/>